<name>A0A2U9SZL0_9GAMM</name>
<evidence type="ECO:0000259" key="1">
    <source>
        <dbReference type="Pfam" id="PF07978"/>
    </source>
</evidence>
<dbReference type="Pfam" id="PF07978">
    <property type="entry name" value="NIPSNAP"/>
    <property type="match status" value="1"/>
</dbReference>
<protein>
    <recommendedName>
        <fullName evidence="1">NIPSNAP domain-containing protein</fullName>
    </recommendedName>
</protein>
<dbReference type="EMBL" id="CP029843">
    <property type="protein sequence ID" value="AWV05756.1"/>
    <property type="molecule type" value="Genomic_DNA"/>
</dbReference>
<accession>A0A2U9SZL0</accession>
<evidence type="ECO:0000313" key="3">
    <source>
        <dbReference type="Proteomes" id="UP000249447"/>
    </source>
</evidence>
<reference evidence="2 3" key="1">
    <citation type="submission" date="2018-05" db="EMBL/GenBank/DDBJ databases">
        <title>The complete genome of Lysobacter maris HZ9B, a marine bacterium antagonistic against terrestrial plant pathogens.</title>
        <authorList>
            <person name="Zhang X.-Q."/>
        </authorList>
    </citation>
    <scope>NUCLEOTIDE SEQUENCE [LARGE SCALE GENOMIC DNA]</scope>
    <source>
        <strain evidence="2 3">HZ9B</strain>
    </source>
</reference>
<dbReference type="KEGG" id="lmb:C9I47_0030"/>
<evidence type="ECO:0000313" key="2">
    <source>
        <dbReference type="EMBL" id="AWV05756.1"/>
    </source>
</evidence>
<dbReference type="InterPro" id="IPR012577">
    <property type="entry name" value="NIPSNAP"/>
</dbReference>
<organism evidence="2 3">
    <name type="scientific">Marilutibacter maris</name>
    <dbReference type="NCBI Taxonomy" id="1605891"/>
    <lineage>
        <taxon>Bacteria</taxon>
        <taxon>Pseudomonadati</taxon>
        <taxon>Pseudomonadota</taxon>
        <taxon>Gammaproteobacteria</taxon>
        <taxon>Lysobacterales</taxon>
        <taxon>Lysobacteraceae</taxon>
        <taxon>Marilutibacter</taxon>
    </lineage>
</organism>
<dbReference type="InterPro" id="IPR011008">
    <property type="entry name" value="Dimeric_a/b-barrel"/>
</dbReference>
<keyword evidence="3" id="KW-1185">Reference proteome</keyword>
<dbReference type="Proteomes" id="UP000249447">
    <property type="component" value="Chromosome"/>
</dbReference>
<feature type="domain" description="NIPSNAP" evidence="1">
    <location>
        <begin position="17"/>
        <end position="113"/>
    </location>
</feature>
<dbReference type="OrthoDB" id="9809695at2"/>
<dbReference type="AlphaFoldDB" id="A0A2U9SZL0"/>
<dbReference type="RefSeq" id="WP_111264933.1">
    <property type="nucleotide sequence ID" value="NZ_CP029843.1"/>
</dbReference>
<gene>
    <name evidence="2" type="ORF">C9I47_0030</name>
</gene>
<dbReference type="SUPFAM" id="SSF54909">
    <property type="entry name" value="Dimeric alpha+beta barrel"/>
    <property type="match status" value="1"/>
</dbReference>
<sequence length="252" mass="27598">MTAPSVAVAGHWDDAVVELRQYTLHPGTRDTLVGLFEREFVESQEAVGMHVIGQFHDLDRADRFVWLRGFASMRVRERALGAFYGGPVWQRHRDAANATMIDSDDVLLLRPVAAGSGFAAADPRPADTGAGMADGSLVAGICRLARPADQGFAAVFEARLAPLLARHGASLRARYMTEAAINTFPRLPVREGEQAFVWFAGFASDAARIGHLDALARDRQWRAALDDARATGLLAPPDWLQLRATPRSEQRR</sequence>
<proteinExistence type="predicted"/>
<dbReference type="Gene3D" id="3.30.70.100">
    <property type="match status" value="1"/>
</dbReference>